<keyword evidence="10" id="KW-1185">Reference proteome</keyword>
<evidence type="ECO:0000256" key="1">
    <source>
        <dbReference type="ARBA" id="ARBA00004418"/>
    </source>
</evidence>
<evidence type="ECO:0000256" key="6">
    <source>
        <dbReference type="ARBA" id="ARBA00022729"/>
    </source>
</evidence>
<proteinExistence type="inferred from homology"/>
<dbReference type="OrthoDB" id="9762335at2"/>
<dbReference type="KEGG" id="pamo:BAR1_17590"/>
<evidence type="ECO:0000256" key="2">
    <source>
        <dbReference type="ARBA" id="ARBA00008520"/>
    </source>
</evidence>
<feature type="chain" id="PRO_5016972102" description="sn-glycerol-3-phosphate-binding periplasmic protein UgpB" evidence="8">
    <location>
        <begin position="25"/>
        <end position="435"/>
    </location>
</feature>
<accession>A0A347UL57</accession>
<evidence type="ECO:0000313" key="9">
    <source>
        <dbReference type="EMBL" id="AXX99585.1"/>
    </source>
</evidence>
<protein>
    <recommendedName>
        <fullName evidence="4">sn-glycerol-3-phosphate-binding periplasmic protein UgpB</fullName>
    </recommendedName>
</protein>
<dbReference type="PANTHER" id="PTHR43649:SF31">
    <property type="entry name" value="SN-GLYCEROL-3-PHOSPHATE-BINDING PERIPLASMIC PROTEIN UGPB"/>
    <property type="match status" value="1"/>
</dbReference>
<dbReference type="Proteomes" id="UP000261704">
    <property type="component" value="Chromosome"/>
</dbReference>
<comment type="similarity">
    <text evidence="2">Belongs to the bacterial solute-binding protein 1 family.</text>
</comment>
<dbReference type="InterPro" id="IPR050490">
    <property type="entry name" value="Bact_solute-bd_prot1"/>
</dbReference>
<dbReference type="SUPFAM" id="SSF53850">
    <property type="entry name" value="Periplasmic binding protein-like II"/>
    <property type="match status" value="1"/>
</dbReference>
<evidence type="ECO:0000256" key="7">
    <source>
        <dbReference type="ARBA" id="ARBA00034473"/>
    </source>
</evidence>
<comment type="subcellular location">
    <subcellularLocation>
        <location evidence="1">Periplasm</location>
    </subcellularLocation>
</comment>
<dbReference type="PANTHER" id="PTHR43649">
    <property type="entry name" value="ARABINOSE-BINDING PROTEIN-RELATED"/>
    <property type="match status" value="1"/>
</dbReference>
<reference evidence="9 10" key="1">
    <citation type="submission" date="2018-09" db="EMBL/GenBank/DDBJ databases">
        <title>Profundibacter amoris BAR1 gen. nov., sp. nov., a new member of the Roseobacter clade isolated at Lokis Castle Vent Field on the Arctic Mid-Oceanic Ridge.</title>
        <authorList>
            <person name="Le Moine Bauer S."/>
            <person name="Sjoeberg A.G."/>
            <person name="L'Haridon S."/>
            <person name="Stokke R."/>
            <person name="Roalkvam I."/>
            <person name="Steen I.H."/>
            <person name="Dahle H."/>
        </authorList>
    </citation>
    <scope>NUCLEOTIDE SEQUENCE [LARGE SCALE GENOMIC DNA]</scope>
    <source>
        <strain evidence="9 10">BAR1</strain>
    </source>
</reference>
<dbReference type="RefSeq" id="WP_118944236.1">
    <property type="nucleotide sequence ID" value="NZ_CP032125.1"/>
</dbReference>
<sequence>MNLFKKLAVGAVTSMSLMASAAYAQVEIQWWHAMGGRLGEVVEEIAAKYNASQSEYVVVPTYKGGYEDTMTAGIAAFRAKQQPNIIQIFDAGAATIIYSKGAVVPVADLLEKYAGGFDSTDYIEGVRYFYADNEGKMIGMPFNSSTPLLYYNKDIFAKVGLDGPPATWEELEAMAPKLKEAGYQALAQSHSPWIWAENFMSRHNLPLATANNGYDSTDVKILYNTPELRMHWTKVKEWLDKGWYGYYGRGWGDNQDAFVQQKVAMWLGSSGSFGGLTKSAEFKFGAAYLPYWKSVVDEPTSTFIGGAALFAMAGKSEEENKGVADFLKFLTNPEMQYFWHRETGYVPITNAAYEMAKADGYYDTTPDAEIGILQLTQKSGEWTKGYRLGFYVQIREVMYKNFEDILSGKASVEDAFAAIEKDGNALLARFHDTYK</sequence>
<gene>
    <name evidence="9" type="ORF">BAR1_17590</name>
</gene>
<dbReference type="EMBL" id="CP032125">
    <property type="protein sequence ID" value="AXX99585.1"/>
    <property type="molecule type" value="Genomic_DNA"/>
</dbReference>
<evidence type="ECO:0000256" key="4">
    <source>
        <dbReference type="ARBA" id="ARBA00017470"/>
    </source>
</evidence>
<dbReference type="Gene3D" id="3.40.190.10">
    <property type="entry name" value="Periplasmic binding protein-like II"/>
    <property type="match status" value="2"/>
</dbReference>
<evidence type="ECO:0000256" key="8">
    <source>
        <dbReference type="SAM" id="SignalP"/>
    </source>
</evidence>
<dbReference type="InterPro" id="IPR006059">
    <property type="entry name" value="SBP"/>
</dbReference>
<name>A0A347UL57_9RHOB</name>
<keyword evidence="6 8" id="KW-0732">Signal</keyword>
<dbReference type="AlphaFoldDB" id="A0A347UL57"/>
<dbReference type="CDD" id="cd14748">
    <property type="entry name" value="PBP2_UgpB"/>
    <property type="match status" value="1"/>
</dbReference>
<dbReference type="GO" id="GO:0042597">
    <property type="term" value="C:periplasmic space"/>
    <property type="evidence" value="ECO:0007669"/>
    <property type="project" value="UniProtKB-SubCell"/>
</dbReference>
<feature type="signal peptide" evidence="8">
    <location>
        <begin position="1"/>
        <end position="24"/>
    </location>
</feature>
<comment type="subunit">
    <text evidence="3">The complex is composed of two ATP-binding proteins (UgpC), two transmembrane proteins (UgpA and UgpE) and a solute-binding protein (UgpB).</text>
</comment>
<evidence type="ECO:0000256" key="5">
    <source>
        <dbReference type="ARBA" id="ARBA00022448"/>
    </source>
</evidence>
<dbReference type="Pfam" id="PF13416">
    <property type="entry name" value="SBP_bac_8"/>
    <property type="match status" value="1"/>
</dbReference>
<keyword evidence="5" id="KW-0813">Transport</keyword>
<evidence type="ECO:0000313" key="10">
    <source>
        <dbReference type="Proteomes" id="UP000261704"/>
    </source>
</evidence>
<comment type="function">
    <text evidence="7">Part of the ABC transporter complex UgpBAEC involved in sn-glycerol-3-phosphate (G3P) import. Binds G3P.</text>
</comment>
<evidence type="ECO:0000256" key="3">
    <source>
        <dbReference type="ARBA" id="ARBA00011557"/>
    </source>
</evidence>
<organism evidence="9 10">
    <name type="scientific">Profundibacter amoris</name>
    <dbReference type="NCBI Taxonomy" id="2171755"/>
    <lineage>
        <taxon>Bacteria</taxon>
        <taxon>Pseudomonadati</taxon>
        <taxon>Pseudomonadota</taxon>
        <taxon>Alphaproteobacteria</taxon>
        <taxon>Rhodobacterales</taxon>
        <taxon>Paracoccaceae</taxon>
        <taxon>Profundibacter</taxon>
    </lineage>
</organism>